<name>A0A426U839_9CHLR</name>
<evidence type="ECO:0000313" key="1">
    <source>
        <dbReference type="EMBL" id="RRR76348.1"/>
    </source>
</evidence>
<gene>
    <name evidence="1" type="ORF">EI684_03105</name>
</gene>
<dbReference type="AlphaFoldDB" id="A0A426U839"/>
<dbReference type="InterPro" id="IPR024508">
    <property type="entry name" value="DUF3226"/>
</dbReference>
<sequence>MGDKHVLLVEGKDDEHVICQLMERHGVQSRPIVKSKGGIDTLLETLDVELIASDLQCLGIVVDADVDLLSRWRSIRNILLDAGYNNIPEQINEDGIVIFEDRKPDVGIWLMPNNNLNGMLEDFLKFLIPNGNNNILLNVAKQVVNNLPKQEELPAPEKRFSLGHKSKAILHTWLAWQESPGKPFGVAIKARFLDADATEAIQFVAWLRRLYSR</sequence>
<dbReference type="Pfam" id="PF11536">
    <property type="entry name" value="DUF3226"/>
    <property type="match status" value="1"/>
</dbReference>
<protein>
    <recommendedName>
        <fullName evidence="3">DUF4435 domain-containing protein</fullName>
    </recommendedName>
</protein>
<dbReference type="Proteomes" id="UP000280307">
    <property type="component" value="Unassembled WGS sequence"/>
</dbReference>
<dbReference type="EMBL" id="RSAS01000124">
    <property type="protein sequence ID" value="RRR76348.1"/>
    <property type="molecule type" value="Genomic_DNA"/>
</dbReference>
<reference evidence="1 2" key="1">
    <citation type="submission" date="2018-12" db="EMBL/GenBank/DDBJ databases">
        <title>Genome Sequence of Candidatus Viridilinea halotolerans isolated from saline sulfide-rich spring.</title>
        <authorList>
            <person name="Grouzdev D.S."/>
            <person name="Burganskaya E.I."/>
            <person name="Krutkina M.S."/>
            <person name="Sukhacheva M.V."/>
            <person name="Gorlenko V.M."/>
        </authorList>
    </citation>
    <scope>NUCLEOTIDE SEQUENCE [LARGE SCALE GENOMIC DNA]</scope>
    <source>
        <strain evidence="1">Chok-6</strain>
    </source>
</reference>
<proteinExistence type="predicted"/>
<organism evidence="1 2">
    <name type="scientific">Candidatus Viridilinea halotolerans</name>
    <dbReference type="NCBI Taxonomy" id="2491704"/>
    <lineage>
        <taxon>Bacteria</taxon>
        <taxon>Bacillati</taxon>
        <taxon>Chloroflexota</taxon>
        <taxon>Chloroflexia</taxon>
        <taxon>Chloroflexales</taxon>
        <taxon>Chloroflexineae</taxon>
        <taxon>Oscillochloridaceae</taxon>
        <taxon>Candidatus Viridilinea</taxon>
    </lineage>
</organism>
<evidence type="ECO:0008006" key="3">
    <source>
        <dbReference type="Google" id="ProtNLM"/>
    </source>
</evidence>
<comment type="caution">
    <text evidence="1">The sequence shown here is derived from an EMBL/GenBank/DDBJ whole genome shotgun (WGS) entry which is preliminary data.</text>
</comment>
<evidence type="ECO:0000313" key="2">
    <source>
        <dbReference type="Proteomes" id="UP000280307"/>
    </source>
</evidence>
<accession>A0A426U839</accession>